<dbReference type="EMBL" id="JAMYWD010000001">
    <property type="protein sequence ID" value="KAJ4981689.1"/>
    <property type="molecule type" value="Genomic_DNA"/>
</dbReference>
<keyword evidence="3" id="KW-0238">DNA-binding</keyword>
<evidence type="ECO:0000256" key="6">
    <source>
        <dbReference type="SAM" id="Coils"/>
    </source>
</evidence>
<dbReference type="SUPFAM" id="SSF101936">
    <property type="entry name" value="DNA-binding pseudobarrel domain"/>
    <property type="match status" value="1"/>
</dbReference>
<dbReference type="PANTHER" id="PTHR31541">
    <property type="entry name" value="B3 DOMAIN PLANT PROTEIN-RELATED"/>
    <property type="match status" value="1"/>
</dbReference>
<dbReference type="Proteomes" id="UP001141806">
    <property type="component" value="Unassembled WGS sequence"/>
</dbReference>
<reference evidence="7" key="1">
    <citation type="journal article" date="2023" name="Plant J.">
        <title>The genome of the king protea, Protea cynaroides.</title>
        <authorList>
            <person name="Chang J."/>
            <person name="Duong T.A."/>
            <person name="Schoeman C."/>
            <person name="Ma X."/>
            <person name="Roodt D."/>
            <person name="Barker N."/>
            <person name="Li Z."/>
            <person name="Van de Peer Y."/>
            <person name="Mizrachi E."/>
        </authorList>
    </citation>
    <scope>NUCLEOTIDE SEQUENCE</scope>
    <source>
        <tissue evidence="7">Young leaves</tissue>
    </source>
</reference>
<dbReference type="InterPro" id="IPR005508">
    <property type="entry name" value="At2g31720-like"/>
</dbReference>
<dbReference type="InterPro" id="IPR015300">
    <property type="entry name" value="DNA-bd_pseudobarrel_sf"/>
</dbReference>
<dbReference type="Pfam" id="PF03754">
    <property type="entry name" value="At2g31720-like"/>
    <property type="match status" value="1"/>
</dbReference>
<dbReference type="GO" id="GO:0005634">
    <property type="term" value="C:nucleus"/>
    <property type="evidence" value="ECO:0007669"/>
    <property type="project" value="UniProtKB-SubCell"/>
</dbReference>
<evidence type="ECO:0000256" key="2">
    <source>
        <dbReference type="ARBA" id="ARBA00023015"/>
    </source>
</evidence>
<organism evidence="7 8">
    <name type="scientific">Protea cynaroides</name>
    <dbReference type="NCBI Taxonomy" id="273540"/>
    <lineage>
        <taxon>Eukaryota</taxon>
        <taxon>Viridiplantae</taxon>
        <taxon>Streptophyta</taxon>
        <taxon>Embryophyta</taxon>
        <taxon>Tracheophyta</taxon>
        <taxon>Spermatophyta</taxon>
        <taxon>Magnoliopsida</taxon>
        <taxon>Proteales</taxon>
        <taxon>Proteaceae</taxon>
        <taxon>Protea</taxon>
    </lineage>
</organism>
<dbReference type="AlphaFoldDB" id="A0A9Q0R3H3"/>
<gene>
    <name evidence="7" type="ORF">NE237_032526</name>
</gene>
<keyword evidence="4" id="KW-0804">Transcription</keyword>
<dbReference type="GO" id="GO:0003677">
    <property type="term" value="F:DNA binding"/>
    <property type="evidence" value="ECO:0007669"/>
    <property type="project" value="UniProtKB-KW"/>
</dbReference>
<evidence type="ECO:0000256" key="3">
    <source>
        <dbReference type="ARBA" id="ARBA00023125"/>
    </source>
</evidence>
<dbReference type="PANTHER" id="PTHR31541:SF60">
    <property type="entry name" value="TF-B3 DOMAIN-CONTAINING PROTEIN"/>
    <property type="match status" value="1"/>
</dbReference>
<evidence type="ECO:0000256" key="4">
    <source>
        <dbReference type="ARBA" id="ARBA00023163"/>
    </source>
</evidence>
<proteinExistence type="predicted"/>
<evidence type="ECO:0000256" key="1">
    <source>
        <dbReference type="ARBA" id="ARBA00004123"/>
    </source>
</evidence>
<protein>
    <recommendedName>
        <fullName evidence="9">B3 domain-containing protein</fullName>
    </recommendedName>
</protein>
<feature type="coiled-coil region" evidence="6">
    <location>
        <begin position="39"/>
        <end position="72"/>
    </location>
</feature>
<accession>A0A9Q0R3H3</accession>
<name>A0A9Q0R3H3_9MAGN</name>
<evidence type="ECO:0000313" key="7">
    <source>
        <dbReference type="EMBL" id="KAJ4981689.1"/>
    </source>
</evidence>
<keyword evidence="8" id="KW-1185">Reference proteome</keyword>
<evidence type="ECO:0000313" key="8">
    <source>
        <dbReference type="Proteomes" id="UP001141806"/>
    </source>
</evidence>
<keyword evidence="2" id="KW-0805">Transcription regulation</keyword>
<comment type="subcellular location">
    <subcellularLocation>
        <location evidence="1">Nucleus</location>
    </subcellularLocation>
</comment>
<comment type="caution">
    <text evidence="7">The sequence shown here is derived from an EMBL/GenBank/DDBJ whole genome shotgun (WGS) entry which is preliminary data.</text>
</comment>
<dbReference type="CDD" id="cd10017">
    <property type="entry name" value="B3_DNA"/>
    <property type="match status" value="1"/>
</dbReference>
<evidence type="ECO:0000256" key="5">
    <source>
        <dbReference type="ARBA" id="ARBA00023242"/>
    </source>
</evidence>
<keyword evidence="6" id="KW-0175">Coiled coil</keyword>
<keyword evidence="5" id="KW-0539">Nucleus</keyword>
<dbReference type="OrthoDB" id="1935604at2759"/>
<evidence type="ECO:0008006" key="9">
    <source>
        <dbReference type="Google" id="ProtNLM"/>
    </source>
</evidence>
<dbReference type="Gene3D" id="2.40.330.10">
    <property type="entry name" value="DNA-binding pseudobarrel domain"/>
    <property type="match status" value="1"/>
</dbReference>
<sequence>MEFKNHREFLKALVRIEFESLGINPDSVLNNEEEMKEFIISKRHQLLKIERQKKEKEKEKEMENTIASLNLEPRRKMMTTQMDEDPRQQPTTPTMPRELLNAIHEHGGDDVMWVIEKTLTATDVSSHQNRLSIPENKIGSEKFLTDAERRQALQKKIPVDVLVLGIGFRKPELWSLIFKKWRMNKSGIYVLIKNWGKLVVDSNLHMGDIVQIWSFRVSQNGGRKKLCFAINVLHK</sequence>
<dbReference type="InterPro" id="IPR003340">
    <property type="entry name" value="B3_DNA-bd"/>
</dbReference>